<dbReference type="AlphaFoldDB" id="A0AAJ0CKR3"/>
<evidence type="ECO:0000313" key="3">
    <source>
        <dbReference type="Proteomes" id="UP001251528"/>
    </source>
</evidence>
<keyword evidence="3" id="KW-1185">Reference proteome</keyword>
<evidence type="ECO:0000313" key="2">
    <source>
        <dbReference type="EMBL" id="KAK2594407.1"/>
    </source>
</evidence>
<feature type="region of interest" description="Disordered" evidence="1">
    <location>
        <begin position="1"/>
        <end position="63"/>
    </location>
</feature>
<proteinExistence type="predicted"/>
<reference evidence="2" key="1">
    <citation type="submission" date="2023-06" db="EMBL/GenBank/DDBJ databases">
        <title>Conoideocrella luteorostrata (Hypocreales: Clavicipitaceae), a potential biocontrol fungus for elongate hemlock scale in United States Christmas tree production areas.</title>
        <authorList>
            <person name="Barrett H."/>
            <person name="Lovett B."/>
            <person name="Macias A.M."/>
            <person name="Stajich J.E."/>
            <person name="Kasson M.T."/>
        </authorList>
    </citation>
    <scope>NUCLEOTIDE SEQUENCE</scope>
    <source>
        <strain evidence="2">ARSEF 14590</strain>
    </source>
</reference>
<gene>
    <name evidence="2" type="ORF">QQS21_007913</name>
</gene>
<name>A0AAJ0CKR3_9HYPO</name>
<evidence type="ECO:0000256" key="1">
    <source>
        <dbReference type="SAM" id="MobiDB-lite"/>
    </source>
</evidence>
<feature type="compositionally biased region" description="Basic and acidic residues" evidence="1">
    <location>
        <begin position="135"/>
        <end position="152"/>
    </location>
</feature>
<feature type="compositionally biased region" description="Basic residues" evidence="1">
    <location>
        <begin position="163"/>
        <end position="176"/>
    </location>
</feature>
<accession>A0AAJ0CKR3</accession>
<protein>
    <submittedName>
        <fullName evidence="2">Uncharacterized protein</fullName>
    </submittedName>
</protein>
<dbReference type="EMBL" id="JASWJB010000170">
    <property type="protein sequence ID" value="KAK2594407.1"/>
    <property type="molecule type" value="Genomic_DNA"/>
</dbReference>
<organism evidence="2 3">
    <name type="scientific">Conoideocrella luteorostrata</name>
    <dbReference type="NCBI Taxonomy" id="1105319"/>
    <lineage>
        <taxon>Eukaryota</taxon>
        <taxon>Fungi</taxon>
        <taxon>Dikarya</taxon>
        <taxon>Ascomycota</taxon>
        <taxon>Pezizomycotina</taxon>
        <taxon>Sordariomycetes</taxon>
        <taxon>Hypocreomycetidae</taxon>
        <taxon>Hypocreales</taxon>
        <taxon>Clavicipitaceae</taxon>
        <taxon>Conoideocrella</taxon>
    </lineage>
</organism>
<feature type="region of interest" description="Disordered" evidence="1">
    <location>
        <begin position="129"/>
        <end position="176"/>
    </location>
</feature>
<dbReference type="Proteomes" id="UP001251528">
    <property type="component" value="Unassembled WGS sequence"/>
</dbReference>
<sequence>MVDRHPTFSRADTESSSIPQIEIMSPARKTSTKREPRDTGFPEPFHNGPNTTLPHPDADLSPNATLSYEDVSAERMMKRHRLSFLKKNKRAVSHGVIDPQSEALHSMLSLSMFSTDMGDKHSQQFINMSTTSLRLSKDGGDSVHSSSKKDEDTPPTSPDVSEHRRKSGIFNRWKRN</sequence>
<comment type="caution">
    <text evidence="2">The sequence shown here is derived from an EMBL/GenBank/DDBJ whole genome shotgun (WGS) entry which is preliminary data.</text>
</comment>